<feature type="compositionally biased region" description="Polar residues" evidence="1">
    <location>
        <begin position="1318"/>
        <end position="1331"/>
    </location>
</feature>
<feature type="region of interest" description="Disordered" evidence="1">
    <location>
        <begin position="1318"/>
        <end position="1377"/>
    </location>
</feature>
<dbReference type="InterPro" id="IPR000742">
    <property type="entry name" value="EGF"/>
</dbReference>
<dbReference type="EMBL" id="LDAU01000207">
    <property type="protein sequence ID" value="KRW99592.1"/>
    <property type="molecule type" value="Genomic_DNA"/>
</dbReference>
<evidence type="ECO:0000259" key="3">
    <source>
        <dbReference type="SMART" id="SM00181"/>
    </source>
</evidence>
<feature type="region of interest" description="Disordered" evidence="1">
    <location>
        <begin position="1268"/>
        <end position="1290"/>
    </location>
</feature>
<feature type="transmembrane region" description="Helical" evidence="2">
    <location>
        <begin position="1461"/>
        <end position="1480"/>
    </location>
</feature>
<feature type="compositionally biased region" description="Basic and acidic residues" evidence="1">
    <location>
        <begin position="1280"/>
        <end position="1290"/>
    </location>
</feature>
<feature type="compositionally biased region" description="Polar residues" evidence="1">
    <location>
        <begin position="1344"/>
        <end position="1356"/>
    </location>
</feature>
<feature type="domain" description="EGF-like" evidence="3">
    <location>
        <begin position="816"/>
        <end position="846"/>
    </location>
</feature>
<feature type="domain" description="EGF-like" evidence="3">
    <location>
        <begin position="96"/>
        <end position="134"/>
    </location>
</feature>
<dbReference type="Gene3D" id="2.10.220.10">
    <property type="entry name" value="Hormone Receptor, Insulin-like Growth Factor Receptor 1, Chain A, domain 2"/>
    <property type="match status" value="2"/>
</dbReference>
<dbReference type="InterPro" id="IPR053215">
    <property type="entry name" value="TKL_Ser/Thr_kinase"/>
</dbReference>
<dbReference type="InterPro" id="IPR006212">
    <property type="entry name" value="Furin_repeat"/>
</dbReference>
<keyword evidence="2" id="KW-0472">Membrane</keyword>
<dbReference type="InParanoid" id="A0A0V0QBL0"/>
<comment type="caution">
    <text evidence="4">The sequence shown here is derived from an EMBL/GenBank/DDBJ whole genome shotgun (WGS) entry which is preliminary data.</text>
</comment>
<feature type="domain" description="EGF-like" evidence="3">
    <location>
        <begin position="891"/>
        <end position="920"/>
    </location>
</feature>
<feature type="domain" description="EGF-like" evidence="3">
    <location>
        <begin position="707"/>
        <end position="748"/>
    </location>
</feature>
<feature type="domain" description="EGF-like" evidence="3">
    <location>
        <begin position="333"/>
        <end position="395"/>
    </location>
</feature>
<dbReference type="SMART" id="SM00181">
    <property type="entry name" value="EGF"/>
    <property type="match status" value="9"/>
</dbReference>
<evidence type="ECO:0000256" key="1">
    <source>
        <dbReference type="SAM" id="MobiDB-lite"/>
    </source>
</evidence>
<feature type="domain" description="EGF-like" evidence="3">
    <location>
        <begin position="640"/>
        <end position="674"/>
    </location>
</feature>
<protein>
    <submittedName>
        <fullName evidence="4">Insulin-like growth factor binding protein, N-terminal</fullName>
    </submittedName>
</protein>
<proteinExistence type="predicted"/>
<evidence type="ECO:0000313" key="4">
    <source>
        <dbReference type="EMBL" id="KRW99592.1"/>
    </source>
</evidence>
<keyword evidence="2" id="KW-1133">Transmembrane helix</keyword>
<dbReference type="PANTHER" id="PTHR45756">
    <property type="entry name" value="PALMITOYLTRANSFERASE"/>
    <property type="match status" value="1"/>
</dbReference>
<dbReference type="OMA" id="KCYGVDS"/>
<feature type="domain" description="EGF-like" evidence="3">
    <location>
        <begin position="281"/>
        <end position="328"/>
    </location>
</feature>
<feature type="transmembrane region" description="Helical" evidence="2">
    <location>
        <begin position="1527"/>
        <end position="1549"/>
    </location>
</feature>
<evidence type="ECO:0000256" key="2">
    <source>
        <dbReference type="SAM" id="Phobius"/>
    </source>
</evidence>
<accession>A0A0V0QBL0</accession>
<evidence type="ECO:0000313" key="5">
    <source>
        <dbReference type="Proteomes" id="UP000054937"/>
    </source>
</evidence>
<keyword evidence="2" id="KW-0812">Transmembrane</keyword>
<dbReference type="Proteomes" id="UP000054937">
    <property type="component" value="Unassembled WGS sequence"/>
</dbReference>
<organism evidence="4 5">
    <name type="scientific">Pseudocohnilembus persalinus</name>
    <name type="common">Ciliate</name>
    <dbReference type="NCBI Taxonomy" id="266149"/>
    <lineage>
        <taxon>Eukaryota</taxon>
        <taxon>Sar</taxon>
        <taxon>Alveolata</taxon>
        <taxon>Ciliophora</taxon>
        <taxon>Intramacronucleata</taxon>
        <taxon>Oligohymenophorea</taxon>
        <taxon>Scuticociliatia</taxon>
        <taxon>Philasterida</taxon>
        <taxon>Pseudocohnilembidae</taxon>
        <taxon>Pseudocohnilembus</taxon>
    </lineage>
</organism>
<feature type="compositionally biased region" description="Low complexity" evidence="1">
    <location>
        <begin position="1332"/>
        <end position="1343"/>
    </location>
</feature>
<sequence length="1562" mass="176160">MAEKAHQNVNTFRKQFESSFLIQDEDRNNGYQSNNISNSNLEDTEQTTCTKCVTNYFPSTDGSVCYPKIASCKTYDTDTGECTQCDSQTYLASDGSCAEKDIDNCSQYNTDGKCTQCDDGYFLGQDITEGDTCHQETENCKTYSADNSEWLCTECNEQDITYILQNNQCYLIISNCETQDGESCMTCEAGYHLSSDTTECYADISNCATYDEKLCSACDTDYHVSVDKTQCYDDIANCQDGSYNDEQCTACESQYNLSQDQLTCYDSIENCTTQVDAECSECAENYKLSSDNLTCYEAISNCKTQDTETTCSECEEGYHISSDNTICHEDVEYCQNYDNTNKNICSTCIANYIYYSTNNICYASFFNCADQVEGEYVCNQCDTGYHLNNNEDECVDDVDNCIEYDTNNEELCGICEDTFSLNASQTFCYTTILNCANQAEEVCNSCDTGYHLSFDTYKCYADIENCQSSAYDEDSNYLDCLTCINGYHLGVNADVAVDDDTSGKACFIDIENCSTYSDEDGSSCTQCEGNEQYYLYDNSICLDYVQNCQTYDSSQNQCSTCLNGYHIYNGECAQDIDNCTAYSDTDGSCTECEGFYVLSDSQCVYGCSVENCATCSDDFYCDTCNDGYTLSSSKRSCDTTCPSYSNILNCETCTEFVCSQCSDGYFINSSNLCSTCKKISSNCTSCSSSACTECEENYILFEGKCRSCEYSFDGSTSITGCSVCTYASSTLTCSDCEQGYYLSGNKCNLCSASISNCSKCSSSSACTSCASGYYLNDNDQCSSCSTGMLTCYLSSGTVIASTCKDGYFLDSNTCTQCESECLTCKDDGLTCTSCSDGQYLYQETCVSLTDGEIPQEMETLEQVYNYSIIQSYFRGNSNYYQFFDSSNSNNVCSADADCINGNCKIKYCECDENYFGTKCQYSSSDSSQIQTATQLYENIAIQITNFFELVEQDLSSTQVNRFMQTAIQLQNGLYNNYVMTSSNKSNLKSSEYAKKLKNQIMERYFINLQNSADSQLQISEYSVKGTLYKVDPTSDESPDFVLQENSSRRVLIQQIRVLQTEDMDSVQTCTFSEVEEGISYISQTDYDSIIDYVYDNSAASDSTITLSMMSENNLDFYQSTNITIDTIAYTLSILDSDGNEIDISDLDVNFVHHLPKADQDDIEDSSDYYCYNWNSGNEEWNENYIDKDKTDNCDYYVICSTSNTGTFAGSKDILYLVEEEKTESSDITAKKLVSQPGFIINASLLFLLLILLIVFSFLIENHPEKQKTKKKVHLPQISSDYKKKRDQDQKNFEQAEKYGMQYQNRSIIENQMQKSQMNRSHMNRSQMNRSRNAYNSNPYTNNNLDGRSNFQINPPRSNRFDTGDDFQPQFTESRFVPEQQNYRSKISMLPQNNRANAYLDSQPSEQKSDRYLHNRGSLSESADATPKNNKVVIERNINPWMLYHFYSIYHTHQTGLRLMKISLMIGTLQFYCFMLCIFFGYTEANIGYALAWVMLTIIATWVYNYLLGSLSLAFRNQNYGSNTVHPIYWGVYFIVIFLGFSIGSVIAAYDEPIYVIYPSINK</sequence>
<keyword evidence="5" id="KW-1185">Reference proteome</keyword>
<feature type="transmembrane region" description="Helical" evidence="2">
    <location>
        <begin position="1486"/>
        <end position="1506"/>
    </location>
</feature>
<dbReference type="OrthoDB" id="286906at2759"/>
<dbReference type="PANTHER" id="PTHR45756:SF1">
    <property type="entry name" value="PROTEIN KINASE DOMAIN CONTAINING PROTEIN"/>
    <property type="match status" value="1"/>
</dbReference>
<feature type="compositionally biased region" description="Polar residues" evidence="1">
    <location>
        <begin position="1368"/>
        <end position="1377"/>
    </location>
</feature>
<dbReference type="SUPFAM" id="SSF57184">
    <property type="entry name" value="Growth factor receptor domain"/>
    <property type="match status" value="5"/>
</dbReference>
<gene>
    <name evidence="4" type="ORF">PPERSA_03767</name>
</gene>
<reference evidence="4 5" key="1">
    <citation type="journal article" date="2015" name="Sci. Rep.">
        <title>Genome of the facultative scuticociliatosis pathogen Pseudocohnilembus persalinus provides insight into its virulence through horizontal gene transfer.</title>
        <authorList>
            <person name="Xiong J."/>
            <person name="Wang G."/>
            <person name="Cheng J."/>
            <person name="Tian M."/>
            <person name="Pan X."/>
            <person name="Warren A."/>
            <person name="Jiang C."/>
            <person name="Yuan D."/>
            <person name="Miao W."/>
        </authorList>
    </citation>
    <scope>NUCLEOTIDE SEQUENCE [LARGE SCALE GENOMIC DNA]</scope>
    <source>
        <strain evidence="4">36N120E</strain>
    </source>
</reference>
<dbReference type="InterPro" id="IPR009030">
    <property type="entry name" value="Growth_fac_rcpt_cys_sf"/>
</dbReference>
<feature type="domain" description="EGF-like" evidence="3">
    <location>
        <begin position="606"/>
        <end position="638"/>
    </location>
</feature>
<feature type="domain" description="EGF-like" evidence="3">
    <location>
        <begin position="749"/>
        <end position="782"/>
    </location>
</feature>
<name>A0A0V0QBL0_PSEPJ</name>
<dbReference type="SMART" id="SM00261">
    <property type="entry name" value="FU"/>
    <property type="match status" value="7"/>
</dbReference>
<feature type="transmembrane region" description="Helical" evidence="2">
    <location>
        <begin position="1238"/>
        <end position="1259"/>
    </location>
</feature>